<dbReference type="PANTHER" id="PTHR44846:SF7">
    <property type="entry name" value="TRANSCRIPTIONAL REGULATOR OF 2-AMINOETHYLPHOSPHONATE DEGRADATION OPERONS-RELATED"/>
    <property type="match status" value="1"/>
</dbReference>
<sequence>MAVFRYYQIVREHVLQLIQSGALAPGSQLPSERTLCNELDLNRNTVRHALQLLQREGRIFRLERRGWYVSTRRLVYNPARHVNFARLAATQGFEARWTTTDNGVVEITPDMPEDGGFVQGAMVYEMENEFYLDNQKVAYVVSHLHAGRLKDIVPKTVSRALTQVVQEEYGISLLQRRLLIRPVLLHKQVTDMLGLSHGTPGLYVRRVKTDEDGAVLSLEQEYWRYDAIELRVDAE</sequence>
<dbReference type="Gene3D" id="3.40.1410.10">
    <property type="entry name" value="Chorismate lyase-like"/>
    <property type="match status" value="1"/>
</dbReference>
<keyword evidence="2" id="KW-0238">DNA-binding</keyword>
<dbReference type="Proteomes" id="UP000503840">
    <property type="component" value="Unassembled WGS sequence"/>
</dbReference>
<dbReference type="Pfam" id="PF00392">
    <property type="entry name" value="GntR"/>
    <property type="match status" value="1"/>
</dbReference>
<name>A0A7J0BHN0_9BACT</name>
<dbReference type="InterPro" id="IPR028978">
    <property type="entry name" value="Chorismate_lyase_/UTRA_dom_sf"/>
</dbReference>
<dbReference type="Gene3D" id="1.10.10.10">
    <property type="entry name" value="Winged helix-like DNA-binding domain superfamily/Winged helix DNA-binding domain"/>
    <property type="match status" value="1"/>
</dbReference>
<organism evidence="5 6">
    <name type="scientific">Desulfovibrio subterraneus</name>
    <dbReference type="NCBI Taxonomy" id="2718620"/>
    <lineage>
        <taxon>Bacteria</taxon>
        <taxon>Pseudomonadati</taxon>
        <taxon>Thermodesulfobacteriota</taxon>
        <taxon>Desulfovibrionia</taxon>
        <taxon>Desulfovibrionales</taxon>
        <taxon>Desulfovibrionaceae</taxon>
        <taxon>Desulfovibrio</taxon>
    </lineage>
</organism>
<dbReference type="SMART" id="SM00345">
    <property type="entry name" value="HTH_GNTR"/>
    <property type="match status" value="1"/>
</dbReference>
<dbReference type="InterPro" id="IPR036388">
    <property type="entry name" value="WH-like_DNA-bd_sf"/>
</dbReference>
<dbReference type="InterPro" id="IPR036390">
    <property type="entry name" value="WH_DNA-bd_sf"/>
</dbReference>
<keyword evidence="1" id="KW-0805">Transcription regulation</keyword>
<comment type="caution">
    <text evidence="5">The sequence shown here is derived from an EMBL/GenBank/DDBJ whole genome shotgun (WGS) entry which is preliminary data.</text>
</comment>
<dbReference type="SUPFAM" id="SSF64288">
    <property type="entry name" value="Chorismate lyase-like"/>
    <property type="match status" value="1"/>
</dbReference>
<evidence type="ECO:0000313" key="6">
    <source>
        <dbReference type="Proteomes" id="UP000503840"/>
    </source>
</evidence>
<evidence type="ECO:0000259" key="4">
    <source>
        <dbReference type="PROSITE" id="PS50949"/>
    </source>
</evidence>
<dbReference type="SUPFAM" id="SSF46785">
    <property type="entry name" value="Winged helix' DNA-binding domain"/>
    <property type="match status" value="1"/>
</dbReference>
<dbReference type="InterPro" id="IPR050679">
    <property type="entry name" value="Bact_HTH_transcr_reg"/>
</dbReference>
<keyword evidence="3" id="KW-0804">Transcription</keyword>
<dbReference type="GO" id="GO:0045892">
    <property type="term" value="P:negative regulation of DNA-templated transcription"/>
    <property type="evidence" value="ECO:0007669"/>
    <property type="project" value="TreeGrafter"/>
</dbReference>
<dbReference type="PROSITE" id="PS50949">
    <property type="entry name" value="HTH_GNTR"/>
    <property type="match status" value="1"/>
</dbReference>
<dbReference type="RefSeq" id="WP_174404857.1">
    <property type="nucleotide sequence ID" value="NZ_BLVO01000013.1"/>
</dbReference>
<dbReference type="AlphaFoldDB" id="A0A7J0BHN0"/>
<evidence type="ECO:0000313" key="5">
    <source>
        <dbReference type="EMBL" id="GFM33176.1"/>
    </source>
</evidence>
<keyword evidence="6" id="KW-1185">Reference proteome</keyword>
<evidence type="ECO:0000256" key="1">
    <source>
        <dbReference type="ARBA" id="ARBA00023015"/>
    </source>
</evidence>
<dbReference type="GO" id="GO:0003677">
    <property type="term" value="F:DNA binding"/>
    <property type="evidence" value="ECO:0007669"/>
    <property type="project" value="UniProtKB-KW"/>
</dbReference>
<dbReference type="SMART" id="SM00866">
    <property type="entry name" value="UTRA"/>
    <property type="match status" value="1"/>
</dbReference>
<dbReference type="PANTHER" id="PTHR44846">
    <property type="entry name" value="MANNOSYL-D-GLYCERATE TRANSPORT/METABOLISM SYSTEM REPRESSOR MNGR-RELATED"/>
    <property type="match status" value="1"/>
</dbReference>
<reference evidence="5 6" key="1">
    <citation type="submission" date="2020-05" db="EMBL/GenBank/DDBJ databases">
        <title>Draft genome sequence of Desulfovibrio sp. strain HN2T.</title>
        <authorList>
            <person name="Ueno A."/>
            <person name="Tamazawa S."/>
            <person name="Tamamura S."/>
            <person name="Murakami T."/>
            <person name="Kiyama T."/>
            <person name="Inomata H."/>
            <person name="Amano Y."/>
            <person name="Miyakawa K."/>
            <person name="Tamaki H."/>
            <person name="Naganuma T."/>
            <person name="Kaneko K."/>
        </authorList>
    </citation>
    <scope>NUCLEOTIDE SEQUENCE [LARGE SCALE GENOMIC DNA]</scope>
    <source>
        <strain evidence="5 6">HN2</strain>
    </source>
</reference>
<gene>
    <name evidence="5" type="ORF">DSM101010T_15410</name>
</gene>
<accession>A0A7J0BHN0</accession>
<dbReference type="InterPro" id="IPR011663">
    <property type="entry name" value="UTRA"/>
</dbReference>
<evidence type="ECO:0000256" key="2">
    <source>
        <dbReference type="ARBA" id="ARBA00023125"/>
    </source>
</evidence>
<dbReference type="PRINTS" id="PR00035">
    <property type="entry name" value="HTHGNTR"/>
</dbReference>
<dbReference type="EMBL" id="BLVO01000013">
    <property type="protein sequence ID" value="GFM33176.1"/>
    <property type="molecule type" value="Genomic_DNA"/>
</dbReference>
<dbReference type="InterPro" id="IPR000524">
    <property type="entry name" value="Tscrpt_reg_HTH_GntR"/>
</dbReference>
<dbReference type="GO" id="GO:0003700">
    <property type="term" value="F:DNA-binding transcription factor activity"/>
    <property type="evidence" value="ECO:0007669"/>
    <property type="project" value="InterPro"/>
</dbReference>
<proteinExistence type="predicted"/>
<dbReference type="Pfam" id="PF07702">
    <property type="entry name" value="UTRA"/>
    <property type="match status" value="1"/>
</dbReference>
<feature type="domain" description="HTH gntR-type" evidence="4">
    <location>
        <begin position="4"/>
        <end position="72"/>
    </location>
</feature>
<protein>
    <submittedName>
        <fullName evidence="5">Transcriptional regulator</fullName>
    </submittedName>
</protein>
<evidence type="ECO:0000256" key="3">
    <source>
        <dbReference type="ARBA" id="ARBA00023163"/>
    </source>
</evidence>
<dbReference type="CDD" id="cd07377">
    <property type="entry name" value="WHTH_GntR"/>
    <property type="match status" value="1"/>
</dbReference>